<evidence type="ECO:0000256" key="1">
    <source>
        <dbReference type="ARBA" id="ARBA00022801"/>
    </source>
</evidence>
<dbReference type="AlphaFoldDB" id="A0A1C7N385"/>
<evidence type="ECO:0000313" key="4">
    <source>
        <dbReference type="Proteomes" id="UP000093000"/>
    </source>
</evidence>
<dbReference type="InterPro" id="IPR052940">
    <property type="entry name" value="Carb_Esterase_6"/>
</dbReference>
<reference evidence="3 4" key="1">
    <citation type="submission" date="2016-03" db="EMBL/GenBank/DDBJ databases">
        <title>Choanephora cucurbitarum.</title>
        <authorList>
            <person name="Min B."/>
            <person name="Park H."/>
            <person name="Park J.-H."/>
            <person name="Shin H.-D."/>
            <person name="Choi I.-G."/>
        </authorList>
    </citation>
    <scope>NUCLEOTIDE SEQUENCE [LARGE SCALE GENOMIC DNA]</scope>
    <source>
        <strain evidence="3 4">KUS-F28377</strain>
    </source>
</reference>
<dbReference type="GO" id="GO:0016787">
    <property type="term" value="F:hydrolase activity"/>
    <property type="evidence" value="ECO:0007669"/>
    <property type="project" value="UniProtKB-KW"/>
</dbReference>
<gene>
    <name evidence="3" type="ORF">A0J61_10146</name>
</gene>
<evidence type="ECO:0000313" key="3">
    <source>
        <dbReference type="EMBL" id="OBZ81804.1"/>
    </source>
</evidence>
<dbReference type="SUPFAM" id="SSF52266">
    <property type="entry name" value="SGNH hydrolase"/>
    <property type="match status" value="1"/>
</dbReference>
<sequence length="428" mass="48015">MYRFDDIEPYQVLLCDLNKTFATVSRQGYKIKQFSLGGPYYFEGGWDKPFYVGEIWAMAGGGNMQGQGYLTDPFIRRSLKQPVRHGNAILYDSSERWLKFEKDPSHELAKSPRAVYHRYTGATVHHSHALNFLGASLAPEFVNVCKESFKKHAIALIPCAQEGSTSEDWEVTSKNECNSLYGVMLDRIRKIGGRITGVLWYQGESDAKHSALAESYGVFLQNWISKLRNDLNEPKLPLAFVQIGSHDLESPEIRENWKKMQDAQFKLFEHSSYIAGVASLDAGLDSSCHLSAVGLSLVGRRLAYAADKALKGQGSSATPLPSYGFRKRFVQHDEPDILDIVIVCLEFKYLDSPWKIEPGQPINGFSYGESEIPILRAFVADIETGTVRLYVHVEVDKKLTINYGTQPGQANLVTEDGRALPAFRNFPV</sequence>
<proteinExistence type="predicted"/>
<dbReference type="InterPro" id="IPR036514">
    <property type="entry name" value="SGNH_hydro_sf"/>
</dbReference>
<dbReference type="Pfam" id="PF03629">
    <property type="entry name" value="SASA"/>
    <property type="match status" value="1"/>
</dbReference>
<dbReference type="PANTHER" id="PTHR31988:SF19">
    <property type="entry name" value="9-O-ACETYL-N-ACETYLNEURAMINIC ACID DEACETYLASE-RELATED"/>
    <property type="match status" value="1"/>
</dbReference>
<keyword evidence="1" id="KW-0378">Hydrolase</keyword>
<organism evidence="3 4">
    <name type="scientific">Choanephora cucurbitarum</name>
    <dbReference type="NCBI Taxonomy" id="101091"/>
    <lineage>
        <taxon>Eukaryota</taxon>
        <taxon>Fungi</taxon>
        <taxon>Fungi incertae sedis</taxon>
        <taxon>Mucoromycota</taxon>
        <taxon>Mucoromycotina</taxon>
        <taxon>Mucoromycetes</taxon>
        <taxon>Mucorales</taxon>
        <taxon>Mucorineae</taxon>
        <taxon>Choanephoraceae</taxon>
        <taxon>Choanephoroideae</taxon>
        <taxon>Choanephora</taxon>
    </lineage>
</organism>
<dbReference type="InterPro" id="IPR005181">
    <property type="entry name" value="SASA"/>
</dbReference>
<dbReference type="EMBL" id="LUGH01001051">
    <property type="protein sequence ID" value="OBZ81804.1"/>
    <property type="molecule type" value="Genomic_DNA"/>
</dbReference>
<protein>
    <recommendedName>
        <fullName evidence="2">Sialate O-acetylesterase domain-containing protein</fullName>
    </recommendedName>
</protein>
<dbReference type="PANTHER" id="PTHR31988">
    <property type="entry name" value="ESTERASE, PUTATIVE (DUF303)-RELATED"/>
    <property type="match status" value="1"/>
</dbReference>
<keyword evidence="4" id="KW-1185">Reference proteome</keyword>
<accession>A0A1C7N385</accession>
<evidence type="ECO:0000259" key="2">
    <source>
        <dbReference type="Pfam" id="PF03629"/>
    </source>
</evidence>
<dbReference type="Proteomes" id="UP000093000">
    <property type="component" value="Unassembled WGS sequence"/>
</dbReference>
<name>A0A1C7N385_9FUNG</name>
<feature type="domain" description="Sialate O-acetylesterase" evidence="2">
    <location>
        <begin position="54"/>
        <end position="306"/>
    </location>
</feature>
<dbReference type="InParanoid" id="A0A1C7N385"/>
<dbReference type="OrthoDB" id="42638at2759"/>
<comment type="caution">
    <text evidence="3">The sequence shown here is derived from an EMBL/GenBank/DDBJ whole genome shotgun (WGS) entry which is preliminary data.</text>
</comment>
<dbReference type="Gene3D" id="3.40.50.1110">
    <property type="entry name" value="SGNH hydrolase"/>
    <property type="match status" value="1"/>
</dbReference>